<proteinExistence type="predicted"/>
<reference evidence="2 3" key="1">
    <citation type="submission" date="2023-02" db="EMBL/GenBank/DDBJ databases">
        <title>LHISI_Scaffold_Assembly.</title>
        <authorList>
            <person name="Stuart O.P."/>
            <person name="Cleave R."/>
            <person name="Magrath M.J.L."/>
            <person name="Mikheyev A.S."/>
        </authorList>
    </citation>
    <scope>NUCLEOTIDE SEQUENCE [LARGE SCALE GENOMIC DNA]</scope>
    <source>
        <strain evidence="2">Daus_M_001</strain>
        <tissue evidence="2">Leg muscle</tissue>
    </source>
</reference>
<evidence type="ECO:0000256" key="1">
    <source>
        <dbReference type="SAM" id="MobiDB-lite"/>
    </source>
</evidence>
<keyword evidence="3" id="KW-1185">Reference proteome</keyword>
<dbReference type="EMBL" id="JARBHB010000001">
    <property type="protein sequence ID" value="KAJ8898368.1"/>
    <property type="molecule type" value="Genomic_DNA"/>
</dbReference>
<sequence length="261" mass="28375">MVPPRVCRNCATAVQAHSCSRRRTLPQFPIQGQLPSGAGPTLLKGEAGRLAIQEKQGNHNYNGCSGPRWSSGQTTCLPLRGTGFDSRRNFFRDHPFPPPLHSGATPFSPHIIGSQDLDIKSLTAFGFTDELQPKSSTISTWPADDGLQRCKTLAAGLILNLEEKPIEIKSHCVLWRSVGSARLWRLPGSLNYRNILFSQCGSLKEAGRIGGGGGCGEIWAAINIDVVRADEGDRRNERAGETGDTRRNPLTSGIVLHDSHM</sequence>
<name>A0ABQ9INU5_9NEOP</name>
<comment type="caution">
    <text evidence="2">The sequence shown here is derived from an EMBL/GenBank/DDBJ whole genome shotgun (WGS) entry which is preliminary data.</text>
</comment>
<evidence type="ECO:0000313" key="2">
    <source>
        <dbReference type="EMBL" id="KAJ8898368.1"/>
    </source>
</evidence>
<evidence type="ECO:0000313" key="3">
    <source>
        <dbReference type="Proteomes" id="UP001159363"/>
    </source>
</evidence>
<gene>
    <name evidence="2" type="ORF">PR048_003728</name>
</gene>
<protein>
    <submittedName>
        <fullName evidence="2">Uncharacterized protein</fullName>
    </submittedName>
</protein>
<organism evidence="2 3">
    <name type="scientific">Dryococelus australis</name>
    <dbReference type="NCBI Taxonomy" id="614101"/>
    <lineage>
        <taxon>Eukaryota</taxon>
        <taxon>Metazoa</taxon>
        <taxon>Ecdysozoa</taxon>
        <taxon>Arthropoda</taxon>
        <taxon>Hexapoda</taxon>
        <taxon>Insecta</taxon>
        <taxon>Pterygota</taxon>
        <taxon>Neoptera</taxon>
        <taxon>Polyneoptera</taxon>
        <taxon>Phasmatodea</taxon>
        <taxon>Verophasmatodea</taxon>
        <taxon>Anareolatae</taxon>
        <taxon>Phasmatidae</taxon>
        <taxon>Eurycanthinae</taxon>
        <taxon>Dryococelus</taxon>
    </lineage>
</organism>
<accession>A0ABQ9INU5</accession>
<dbReference type="Proteomes" id="UP001159363">
    <property type="component" value="Chromosome 1"/>
</dbReference>
<feature type="region of interest" description="Disordered" evidence="1">
    <location>
        <begin position="232"/>
        <end position="252"/>
    </location>
</feature>
<feature type="compositionally biased region" description="Basic and acidic residues" evidence="1">
    <location>
        <begin position="232"/>
        <end position="247"/>
    </location>
</feature>